<sequence length="388" mass="42391">MPYIGKKVLPLAAALLSISPFATASVTAEADLSLRTFYFDRDFKDGNTDRTSLTQALRIDTRVNATDMITLGASAFANMKLDGSGDDQSIGTLTSGSNGYAKLGQLYADVAFSEGTTLRLGRWVTSKALLNDNDNRATPPSTQAIKLEGTVGGVTLFGMYSDRASSKTDSDFDKYEDANGDSYGIYLLGASGSINGLNWVGEYGDADDVSEQFYLNASYTFDNGVLLDFYQYVADYGNAHTSKANLDSRLTNLVVQFPITDAIKLALAYQTVGGDTGYDFGWGGENDSYLMTWNAIQYSDFNRQDEDSYQIRVDYKTPIAGLNLMARHVEGEFTAGGVDQEHRETNIDAQYAVSGIEGLNLRARYARVRVETGGEDINELRLIADYSF</sequence>
<dbReference type="Pfam" id="PF03573">
    <property type="entry name" value="OprD"/>
    <property type="match status" value="1"/>
</dbReference>
<dbReference type="PANTHER" id="PTHR34596">
    <property type="entry name" value="CHITOPORIN"/>
    <property type="match status" value="1"/>
</dbReference>
<protein>
    <submittedName>
        <fullName evidence="5">OprD family outer membrane porin</fullName>
    </submittedName>
</protein>
<keyword evidence="3 4" id="KW-0732">Signal</keyword>
<keyword evidence="2" id="KW-0813">Transport</keyword>
<proteinExistence type="inferred from homology"/>
<comment type="caution">
    <text evidence="5">The sequence shown here is derived from an EMBL/GenBank/DDBJ whole genome shotgun (WGS) entry which is preliminary data.</text>
</comment>
<dbReference type="PANTHER" id="PTHR34596:SF2">
    <property type="entry name" value="CHITOPORIN"/>
    <property type="match status" value="1"/>
</dbReference>
<name>A0ABU9TRL2_9GAMM</name>
<dbReference type="InterPro" id="IPR005318">
    <property type="entry name" value="OM_porin_bac"/>
</dbReference>
<gene>
    <name evidence="5" type="ORF">WNY58_08200</name>
</gene>
<evidence type="ECO:0000256" key="4">
    <source>
        <dbReference type="SAM" id="SignalP"/>
    </source>
</evidence>
<feature type="signal peptide" evidence="4">
    <location>
        <begin position="1"/>
        <end position="24"/>
    </location>
</feature>
<reference evidence="5 6" key="1">
    <citation type="submission" date="2024-03" db="EMBL/GenBank/DDBJ databases">
        <title>Community enrichment and isolation of bacterial strains for fucoidan degradation.</title>
        <authorList>
            <person name="Sichert A."/>
        </authorList>
    </citation>
    <scope>NUCLEOTIDE SEQUENCE [LARGE SCALE GENOMIC DNA]</scope>
    <source>
        <strain evidence="5 6">AS76</strain>
    </source>
</reference>
<evidence type="ECO:0000313" key="6">
    <source>
        <dbReference type="Proteomes" id="UP001449225"/>
    </source>
</evidence>
<dbReference type="EMBL" id="JBBMRA010000006">
    <property type="protein sequence ID" value="MEM5536369.1"/>
    <property type="molecule type" value="Genomic_DNA"/>
</dbReference>
<accession>A0ABU9TRL2</accession>
<dbReference type="Proteomes" id="UP001449225">
    <property type="component" value="Unassembled WGS sequence"/>
</dbReference>
<dbReference type="Gene3D" id="2.40.160.10">
    <property type="entry name" value="Porin"/>
    <property type="match status" value="1"/>
</dbReference>
<dbReference type="RefSeq" id="WP_339889868.1">
    <property type="nucleotide sequence ID" value="NZ_CAXBCE010000001.1"/>
</dbReference>
<keyword evidence="6" id="KW-1185">Reference proteome</keyword>
<evidence type="ECO:0000313" key="5">
    <source>
        <dbReference type="EMBL" id="MEM5536369.1"/>
    </source>
</evidence>
<evidence type="ECO:0000256" key="2">
    <source>
        <dbReference type="ARBA" id="ARBA00022448"/>
    </source>
</evidence>
<dbReference type="InterPro" id="IPR023614">
    <property type="entry name" value="Porin_dom_sf"/>
</dbReference>
<organism evidence="5 6">
    <name type="scientific">Neptuniibacter pectenicola</name>
    <dbReference type="NCBI Taxonomy" id="1806669"/>
    <lineage>
        <taxon>Bacteria</taxon>
        <taxon>Pseudomonadati</taxon>
        <taxon>Pseudomonadota</taxon>
        <taxon>Gammaproteobacteria</taxon>
        <taxon>Oceanospirillales</taxon>
        <taxon>Oceanospirillaceae</taxon>
        <taxon>Neptuniibacter</taxon>
    </lineage>
</organism>
<evidence type="ECO:0000256" key="3">
    <source>
        <dbReference type="ARBA" id="ARBA00022729"/>
    </source>
</evidence>
<comment type="similarity">
    <text evidence="1">Belongs to the outer membrane porin (Opr) (TC 1.B.25) family.</text>
</comment>
<feature type="chain" id="PRO_5046356314" evidence="4">
    <location>
        <begin position="25"/>
        <end position="388"/>
    </location>
</feature>
<evidence type="ECO:0000256" key="1">
    <source>
        <dbReference type="ARBA" id="ARBA00009075"/>
    </source>
</evidence>